<dbReference type="OMA" id="STAPGCH"/>
<keyword evidence="2" id="KW-0732">Signal</keyword>
<feature type="signal peptide" evidence="2">
    <location>
        <begin position="1"/>
        <end position="15"/>
    </location>
</feature>
<dbReference type="AlphaFoldDB" id="A0A2I3SN98"/>
<feature type="chain" id="PRO_5014192325" description="Secreted protein" evidence="2">
    <location>
        <begin position="16"/>
        <end position="120"/>
    </location>
</feature>
<feature type="region of interest" description="Disordered" evidence="1">
    <location>
        <begin position="77"/>
        <end position="120"/>
    </location>
</feature>
<evidence type="ECO:0000256" key="2">
    <source>
        <dbReference type="SAM" id="SignalP"/>
    </source>
</evidence>
<feature type="compositionally biased region" description="Polar residues" evidence="1">
    <location>
        <begin position="92"/>
        <end position="101"/>
    </location>
</feature>
<dbReference type="Ensembl" id="ENSPTRT00000087674.1">
    <property type="protein sequence ID" value="ENSPTRP00000077991.1"/>
    <property type="gene ID" value="ENSPTRG00000047029.1"/>
</dbReference>
<accession>A0A2I3SN98</accession>
<dbReference type="Bgee" id="ENSPTRG00000047029">
    <property type="expression patterns" value="Expressed in hindlimb stylopod muscle and 13 other cell types or tissues"/>
</dbReference>
<reference evidence="3 4" key="1">
    <citation type="journal article" date="2005" name="Nature">
        <title>Initial sequence of the chimpanzee genome and comparison with the human genome.</title>
        <authorList>
            <consortium name="Chimpanzee sequencing and analysis consortium"/>
        </authorList>
    </citation>
    <scope>NUCLEOTIDE SEQUENCE [LARGE SCALE GENOMIC DNA]</scope>
</reference>
<evidence type="ECO:0000256" key="1">
    <source>
        <dbReference type="SAM" id="MobiDB-lite"/>
    </source>
</evidence>
<dbReference type="GeneTree" id="ENSGT00910000148454"/>
<dbReference type="EMBL" id="AACZ04029287">
    <property type="status" value="NOT_ANNOTATED_CDS"/>
    <property type="molecule type" value="Genomic_DNA"/>
</dbReference>
<organism evidence="3 4">
    <name type="scientific">Pan troglodytes</name>
    <name type="common">Chimpanzee</name>
    <dbReference type="NCBI Taxonomy" id="9598"/>
    <lineage>
        <taxon>Eukaryota</taxon>
        <taxon>Metazoa</taxon>
        <taxon>Chordata</taxon>
        <taxon>Craniata</taxon>
        <taxon>Vertebrata</taxon>
        <taxon>Euteleostomi</taxon>
        <taxon>Mammalia</taxon>
        <taxon>Eutheria</taxon>
        <taxon>Euarchontoglires</taxon>
        <taxon>Primates</taxon>
        <taxon>Haplorrhini</taxon>
        <taxon>Catarrhini</taxon>
        <taxon>Hominidae</taxon>
        <taxon>Pan</taxon>
    </lineage>
</organism>
<reference evidence="3" key="3">
    <citation type="submission" date="2025-09" db="UniProtKB">
        <authorList>
            <consortium name="Ensembl"/>
        </authorList>
    </citation>
    <scope>IDENTIFICATION</scope>
</reference>
<protein>
    <recommendedName>
        <fullName evidence="5">Secreted protein</fullName>
    </recommendedName>
</protein>
<evidence type="ECO:0000313" key="4">
    <source>
        <dbReference type="Proteomes" id="UP000002277"/>
    </source>
</evidence>
<evidence type="ECO:0000313" key="3">
    <source>
        <dbReference type="Ensembl" id="ENSPTRP00000077991.1"/>
    </source>
</evidence>
<proteinExistence type="predicted"/>
<dbReference type="Proteomes" id="UP000002277">
    <property type="component" value="Chromosome 14"/>
</dbReference>
<dbReference type="InParanoid" id="A0A2I3SN98"/>
<sequence>MAGVCLSVLAAWVSALLHHWPFVSVPSTGLLKHRDPPGTFLPLGFHSCYSLLPSSTWRPPFLLLLCCPHLHLGPPSSWEMAKPHSPPASHPLQRSSQTSTAPGCHPRPAPPRLAQMDPLQ</sequence>
<name>A0A2I3SN98_PANTR</name>
<evidence type="ECO:0008006" key="5">
    <source>
        <dbReference type="Google" id="ProtNLM"/>
    </source>
</evidence>
<reference evidence="3" key="2">
    <citation type="submission" date="2025-08" db="UniProtKB">
        <authorList>
            <consortium name="Ensembl"/>
        </authorList>
    </citation>
    <scope>IDENTIFICATION</scope>
</reference>
<keyword evidence="4" id="KW-1185">Reference proteome</keyword>